<comment type="cofactor">
    <cofactor evidence="7">
        <name>Zn(2+)</name>
        <dbReference type="ChEBI" id="CHEBI:29105"/>
    </cofactor>
    <text evidence="7">Binds 1 zinc ion per subunit.</text>
</comment>
<name>A0A9W6SEX0_9ACTN</name>
<accession>A0A9W6SEX0</accession>
<feature type="binding site" evidence="7">
    <location>
        <position position="18"/>
    </location>
    <ligand>
        <name>Zn(2+)</name>
        <dbReference type="ChEBI" id="CHEBI:29105"/>
    </ligand>
</feature>
<keyword evidence="7" id="KW-0862">Zinc</keyword>
<protein>
    <recommendedName>
        <fullName evidence="6 7">Large ribosomal subunit protein bL31</fullName>
    </recommendedName>
</protein>
<keyword evidence="7" id="KW-0479">Metal-binding</keyword>
<reference evidence="8" key="1">
    <citation type="submission" date="2023-03" db="EMBL/GenBank/DDBJ databases">
        <title>Actinorhabdospora filicis NBRC 111898.</title>
        <authorList>
            <person name="Ichikawa N."/>
            <person name="Sato H."/>
            <person name="Tonouchi N."/>
        </authorList>
    </citation>
    <scope>NUCLEOTIDE SEQUENCE</scope>
    <source>
        <strain evidence="8">NBRC 111898</strain>
    </source>
</reference>
<feature type="binding site" evidence="7">
    <location>
        <position position="16"/>
    </location>
    <ligand>
        <name>Zn(2+)</name>
        <dbReference type="ChEBI" id="CHEBI:29105"/>
    </ligand>
</feature>
<comment type="caution">
    <text evidence="8">The sequence shown here is derived from an EMBL/GenBank/DDBJ whole genome shotgun (WGS) entry which is preliminary data.</text>
</comment>
<comment type="subunit">
    <text evidence="7">Part of the 50S ribosomal subunit.</text>
</comment>
<dbReference type="Proteomes" id="UP001165079">
    <property type="component" value="Unassembled WGS sequence"/>
</dbReference>
<comment type="similarity">
    <text evidence="1 7">Belongs to the bacterial ribosomal protein bL31 family. Type A subfamily.</text>
</comment>
<keyword evidence="9" id="KW-1185">Reference proteome</keyword>
<dbReference type="Pfam" id="PF01197">
    <property type="entry name" value="Ribosomal_L31"/>
    <property type="match status" value="1"/>
</dbReference>
<dbReference type="PANTHER" id="PTHR33280">
    <property type="entry name" value="50S RIBOSOMAL PROTEIN L31, CHLOROPLASTIC"/>
    <property type="match status" value="1"/>
</dbReference>
<evidence type="ECO:0000256" key="7">
    <source>
        <dbReference type="HAMAP-Rule" id="MF_00501"/>
    </source>
</evidence>
<dbReference type="Gene3D" id="4.10.830.30">
    <property type="entry name" value="Ribosomal protein L31"/>
    <property type="match status" value="1"/>
</dbReference>
<keyword evidence="5 7" id="KW-0687">Ribonucleoprotein</keyword>
<dbReference type="GO" id="GO:0019843">
    <property type="term" value="F:rRNA binding"/>
    <property type="evidence" value="ECO:0007669"/>
    <property type="project" value="UniProtKB-KW"/>
</dbReference>
<dbReference type="HAMAP" id="MF_00501">
    <property type="entry name" value="Ribosomal_bL31_1"/>
    <property type="match status" value="1"/>
</dbReference>
<dbReference type="PRINTS" id="PR01249">
    <property type="entry name" value="RIBOSOMALL31"/>
</dbReference>
<dbReference type="NCBIfam" id="TIGR00105">
    <property type="entry name" value="L31"/>
    <property type="match status" value="1"/>
</dbReference>
<dbReference type="NCBIfam" id="NF000612">
    <property type="entry name" value="PRK00019.1"/>
    <property type="match status" value="1"/>
</dbReference>
<evidence type="ECO:0000313" key="9">
    <source>
        <dbReference type="Proteomes" id="UP001165079"/>
    </source>
</evidence>
<dbReference type="InterPro" id="IPR034704">
    <property type="entry name" value="Ribosomal_bL28/bL31-like_sf"/>
</dbReference>
<evidence type="ECO:0000256" key="1">
    <source>
        <dbReference type="ARBA" id="ARBA00009296"/>
    </source>
</evidence>
<dbReference type="EMBL" id="BSTX01000001">
    <property type="protein sequence ID" value="GLZ75925.1"/>
    <property type="molecule type" value="Genomic_DNA"/>
</dbReference>
<dbReference type="GO" id="GO:0046872">
    <property type="term" value="F:metal ion binding"/>
    <property type="evidence" value="ECO:0007669"/>
    <property type="project" value="UniProtKB-KW"/>
</dbReference>
<dbReference type="GO" id="GO:0006412">
    <property type="term" value="P:translation"/>
    <property type="evidence" value="ECO:0007669"/>
    <property type="project" value="UniProtKB-UniRule"/>
</dbReference>
<dbReference type="GO" id="GO:0005840">
    <property type="term" value="C:ribosome"/>
    <property type="evidence" value="ECO:0007669"/>
    <property type="project" value="UniProtKB-KW"/>
</dbReference>
<proteinExistence type="inferred from homology"/>
<dbReference type="SUPFAM" id="SSF143800">
    <property type="entry name" value="L28p-like"/>
    <property type="match status" value="1"/>
</dbReference>
<dbReference type="PANTHER" id="PTHR33280:SF1">
    <property type="entry name" value="LARGE RIBOSOMAL SUBUNIT PROTEIN BL31C"/>
    <property type="match status" value="1"/>
</dbReference>
<evidence type="ECO:0000256" key="3">
    <source>
        <dbReference type="ARBA" id="ARBA00022884"/>
    </source>
</evidence>
<dbReference type="InterPro" id="IPR002150">
    <property type="entry name" value="Ribosomal_bL31"/>
</dbReference>
<dbReference type="GO" id="GO:0003735">
    <property type="term" value="F:structural constituent of ribosome"/>
    <property type="evidence" value="ECO:0007669"/>
    <property type="project" value="InterPro"/>
</dbReference>
<sequence>MKPEIHPNYVETVVTCSCGNEFTTRSTVASGKIHAETCSVCHPFYTGKQRILDTGGRVARFQKKYANLSVGTKKAGQ</sequence>
<keyword evidence="3 7" id="KW-0694">RNA-binding</keyword>
<feature type="binding site" evidence="7">
    <location>
        <position position="38"/>
    </location>
    <ligand>
        <name>Zn(2+)</name>
        <dbReference type="ChEBI" id="CHEBI:29105"/>
    </ligand>
</feature>
<dbReference type="GO" id="GO:1990904">
    <property type="term" value="C:ribonucleoprotein complex"/>
    <property type="evidence" value="ECO:0007669"/>
    <property type="project" value="UniProtKB-KW"/>
</dbReference>
<evidence type="ECO:0000256" key="2">
    <source>
        <dbReference type="ARBA" id="ARBA00022730"/>
    </source>
</evidence>
<organism evidence="8 9">
    <name type="scientific">Actinorhabdospora filicis</name>
    <dbReference type="NCBI Taxonomy" id="1785913"/>
    <lineage>
        <taxon>Bacteria</taxon>
        <taxon>Bacillati</taxon>
        <taxon>Actinomycetota</taxon>
        <taxon>Actinomycetes</taxon>
        <taxon>Micromonosporales</taxon>
        <taxon>Micromonosporaceae</taxon>
        <taxon>Actinorhabdospora</taxon>
    </lineage>
</organism>
<feature type="binding site" evidence="7">
    <location>
        <position position="41"/>
    </location>
    <ligand>
        <name>Zn(2+)</name>
        <dbReference type="ChEBI" id="CHEBI:29105"/>
    </ligand>
</feature>
<keyword evidence="4 7" id="KW-0689">Ribosomal protein</keyword>
<dbReference type="InterPro" id="IPR042105">
    <property type="entry name" value="Ribosomal_bL31_sf"/>
</dbReference>
<gene>
    <name evidence="7 8" type="primary">rpmE</name>
    <name evidence="8" type="ORF">Afil01_07320</name>
</gene>
<evidence type="ECO:0000313" key="8">
    <source>
        <dbReference type="EMBL" id="GLZ75925.1"/>
    </source>
</evidence>
<dbReference type="NCBIfam" id="NF001809">
    <property type="entry name" value="PRK00528.1"/>
    <property type="match status" value="1"/>
</dbReference>
<evidence type="ECO:0000256" key="6">
    <source>
        <dbReference type="ARBA" id="ARBA00035687"/>
    </source>
</evidence>
<dbReference type="InterPro" id="IPR027491">
    <property type="entry name" value="Ribosomal_bL31_A"/>
</dbReference>
<dbReference type="RefSeq" id="WP_285661139.1">
    <property type="nucleotide sequence ID" value="NZ_BSTX01000001.1"/>
</dbReference>
<dbReference type="AlphaFoldDB" id="A0A9W6SEX0"/>
<dbReference type="PROSITE" id="PS01143">
    <property type="entry name" value="RIBOSOMAL_L31"/>
    <property type="match status" value="1"/>
</dbReference>
<comment type="function">
    <text evidence="7">Binds the 23S rRNA.</text>
</comment>
<evidence type="ECO:0000256" key="4">
    <source>
        <dbReference type="ARBA" id="ARBA00022980"/>
    </source>
</evidence>
<keyword evidence="2 7" id="KW-0699">rRNA-binding</keyword>
<evidence type="ECO:0000256" key="5">
    <source>
        <dbReference type="ARBA" id="ARBA00023274"/>
    </source>
</evidence>